<dbReference type="Pfam" id="PF04997">
    <property type="entry name" value="RNA_pol_Rpb1_1"/>
    <property type="match status" value="1"/>
</dbReference>
<dbReference type="Gene3D" id="4.10.860.120">
    <property type="entry name" value="RNA polymerase II, clamp domain"/>
    <property type="match status" value="1"/>
</dbReference>
<dbReference type="InterPro" id="IPR042102">
    <property type="entry name" value="RNA_pol_Rpb1_3_sf"/>
</dbReference>
<dbReference type="Gene3D" id="6.20.50.80">
    <property type="match status" value="1"/>
</dbReference>
<dbReference type="InterPro" id="IPR007066">
    <property type="entry name" value="RNA_pol_Rpb1_3"/>
</dbReference>
<dbReference type="Gene3D" id="2.40.40.20">
    <property type="match status" value="1"/>
</dbReference>
<evidence type="ECO:0000256" key="3">
    <source>
        <dbReference type="ARBA" id="ARBA00022679"/>
    </source>
</evidence>
<dbReference type="InterPro" id="IPR006592">
    <property type="entry name" value="RNA_pol_N"/>
</dbReference>
<dbReference type="Gene3D" id="1.10.274.100">
    <property type="entry name" value="RNA polymerase Rpb1, domain 3"/>
    <property type="match status" value="1"/>
</dbReference>
<dbReference type="Gene3D" id="1.10.132.30">
    <property type="match status" value="1"/>
</dbReference>
<dbReference type="Gene3D" id="1.10.150.390">
    <property type="match status" value="1"/>
</dbReference>
<dbReference type="InterPro" id="IPR044893">
    <property type="entry name" value="RNA_pol_Rpb1_clamp_domain"/>
</dbReference>
<evidence type="ECO:0000256" key="1">
    <source>
        <dbReference type="ARBA" id="ARBA00006460"/>
    </source>
</evidence>
<dbReference type="GO" id="GO:0003677">
    <property type="term" value="F:DNA binding"/>
    <property type="evidence" value="ECO:0007669"/>
    <property type="project" value="InterPro"/>
</dbReference>
<dbReference type="InterPro" id="IPR045867">
    <property type="entry name" value="DNA-dir_RpoC_beta_prime"/>
</dbReference>
<dbReference type="InterPro" id="IPR000722">
    <property type="entry name" value="RNA_pol_asu"/>
</dbReference>
<dbReference type="Gene3D" id="6.10.250.2940">
    <property type="match status" value="1"/>
</dbReference>
<dbReference type="Pfam" id="PF04992">
    <property type="entry name" value="RNA_pol_Rpb1_6"/>
    <property type="match status" value="1"/>
</dbReference>
<dbReference type="GO" id="GO:0000428">
    <property type="term" value="C:DNA-directed RNA polymerase complex"/>
    <property type="evidence" value="ECO:0007669"/>
    <property type="project" value="UniProtKB-KW"/>
</dbReference>
<dbReference type="Pfam" id="PF05000">
    <property type="entry name" value="RNA_pol_Rpb1_4"/>
    <property type="match status" value="1"/>
</dbReference>
<evidence type="ECO:0000256" key="5">
    <source>
        <dbReference type="ARBA" id="ARBA00023163"/>
    </source>
</evidence>
<dbReference type="EMBL" id="MN448289">
    <property type="protein sequence ID" value="QFG74671.1"/>
    <property type="molecule type" value="Genomic_DNA"/>
</dbReference>
<dbReference type="SMART" id="SM00663">
    <property type="entry name" value="RPOLA_N"/>
    <property type="match status" value="1"/>
</dbReference>
<keyword evidence="8" id="KW-0175">Coiled coil</keyword>
<evidence type="ECO:0000256" key="6">
    <source>
        <dbReference type="ARBA" id="ARBA00048552"/>
    </source>
</evidence>
<dbReference type="Pfam" id="PF00623">
    <property type="entry name" value="RNA_pol_Rpb1_2"/>
    <property type="match status" value="1"/>
</dbReference>
<dbReference type="Gene3D" id="3.30.1360.140">
    <property type="match status" value="1"/>
</dbReference>
<dbReference type="Gene3D" id="3.30.1490.180">
    <property type="entry name" value="RNA polymerase ii"/>
    <property type="match status" value="1"/>
</dbReference>
<feature type="domain" description="RNA polymerase N-terminal" evidence="9">
    <location>
        <begin position="232"/>
        <end position="544"/>
    </location>
</feature>
<keyword evidence="2 7" id="KW-0240">DNA-directed RNA polymerase</keyword>
<dbReference type="InterPro" id="IPR038593">
    <property type="entry name" value="RNA_pol_Rpb1_7_sf"/>
</dbReference>
<evidence type="ECO:0000256" key="8">
    <source>
        <dbReference type="SAM" id="Coils"/>
    </source>
</evidence>
<dbReference type="Pfam" id="PF04998">
    <property type="entry name" value="RNA_pol_Rpb1_5"/>
    <property type="match status" value="1"/>
</dbReference>
<dbReference type="PANTHER" id="PTHR19376">
    <property type="entry name" value="DNA-DIRECTED RNA POLYMERASE"/>
    <property type="match status" value="1"/>
</dbReference>
<comment type="similarity">
    <text evidence="1 7">Belongs to the RNA polymerase beta' chain family.</text>
</comment>
<dbReference type="Pfam" id="PF04983">
    <property type="entry name" value="RNA_pol_Rpb1_3"/>
    <property type="match status" value="1"/>
</dbReference>
<comment type="catalytic activity">
    <reaction evidence="6 7">
        <text>RNA(n) + a ribonucleoside 5'-triphosphate = RNA(n+1) + diphosphate</text>
        <dbReference type="Rhea" id="RHEA:21248"/>
        <dbReference type="Rhea" id="RHEA-COMP:14527"/>
        <dbReference type="Rhea" id="RHEA-COMP:17342"/>
        <dbReference type="ChEBI" id="CHEBI:33019"/>
        <dbReference type="ChEBI" id="CHEBI:61557"/>
        <dbReference type="ChEBI" id="CHEBI:140395"/>
        <dbReference type="EC" id="2.7.7.6"/>
    </reaction>
</comment>
<evidence type="ECO:0000256" key="2">
    <source>
        <dbReference type="ARBA" id="ARBA00022478"/>
    </source>
</evidence>
<accession>A0A5J6VMH2</accession>
<dbReference type="GO" id="GO:0003899">
    <property type="term" value="F:DNA-directed RNA polymerase activity"/>
    <property type="evidence" value="ECO:0007669"/>
    <property type="project" value="UniProtKB-EC"/>
</dbReference>
<keyword evidence="4 7" id="KW-0548">Nucleotidyltransferase</keyword>
<dbReference type="InterPro" id="IPR038120">
    <property type="entry name" value="Rpb1_funnel_sf"/>
</dbReference>
<organism evidence="10">
    <name type="scientific">Megaviridae environmental sample</name>
    <dbReference type="NCBI Taxonomy" id="1737588"/>
    <lineage>
        <taxon>Viruses</taxon>
        <taxon>Varidnaviria</taxon>
        <taxon>Bamfordvirae</taxon>
        <taxon>Nucleocytoviricota</taxon>
        <taxon>Megaviricetes</taxon>
        <taxon>Imitervirales</taxon>
        <taxon>Mimiviridae</taxon>
        <taxon>environmental samples</taxon>
    </lineage>
</organism>
<feature type="coiled-coil region" evidence="8">
    <location>
        <begin position="867"/>
        <end position="894"/>
    </location>
</feature>
<comment type="function">
    <text evidence="7">DNA-dependent RNA polymerase catalyzes the transcription of DNA into RNA using the four ribonucleoside triphosphates as substrates.</text>
</comment>
<dbReference type="InterPro" id="IPR007080">
    <property type="entry name" value="RNA_pol_Rpb1_1"/>
</dbReference>
<dbReference type="EC" id="2.7.7.6" evidence="7"/>
<evidence type="ECO:0000256" key="7">
    <source>
        <dbReference type="RuleBase" id="RU004279"/>
    </source>
</evidence>
<evidence type="ECO:0000313" key="10">
    <source>
        <dbReference type="EMBL" id="QFG74671.1"/>
    </source>
</evidence>
<evidence type="ECO:0000256" key="4">
    <source>
        <dbReference type="ARBA" id="ARBA00022695"/>
    </source>
</evidence>
<name>A0A5J6VMH2_9VIRU</name>
<proteinExistence type="inferred from homology"/>
<dbReference type="SUPFAM" id="SSF64484">
    <property type="entry name" value="beta and beta-prime subunits of DNA dependent RNA-polymerase"/>
    <property type="match status" value="1"/>
</dbReference>
<sequence length="1485" mass="168719">MSRLELYNENIKQIKSIDWNIFTNSLVKKYSCVKAEAFGINKNESYNNYDPVTGGLVDLRLGTCDIYLNCLTCGLNSIDCPGHFGHTELAEPVFHFGFITHLITILKIICLKCSNILVKRTPEILNILNKLSSKNKIKELKDLVQNISFCPHCGTPVPKIKKEVKESAASIKILVEREVGNMMFNESTGDSVEQKKTLKEYISPRDCYNILINISDTDCYLLGFNPELSKPHDLILTRFPIPPVSIRPTAKIDFMSASTMEDSLTLKIADIVTSNNRVRNQLNKDKDLNFDTHTLLQYHIATYFDNESASLPKSEFKTGNKPTKSISDRIKAKGGRVRNNLMGKRVDFSGRSVITSDPNISIEQVGVPLKIAKDLTIPEEVTPQNIQYLTRLVKNGRENYPGANFVFRNININGKNINQKIDLKYRKKNIKLVIGDVVERHIINDDYVLFNRQPTLHKPSMMGHRVHVLERDDANTLRMNVCVTGPYNADFDGDEMNIHLGQSIQSKNELKRIANVKLQIIGAKDSNPIIGCVQDTLAGAYLLTSQNNEFSYNEVANLLCVAQSDTGIKKFTKKIKGDELFSHIIPNGLNIVKKKDDQISFLIKNGKLEKGILNKAQLSTKKNSIIQFIWNKYGPKETTQFIDNSQRLILAFLMNKGFTIGFKDTLVRKDIDQQIKELINNKVLQSKYQISQFENDEDKLPVNLIEQQLTSEMSSMSLNTSKIILESLPESNNFKIFIKSGSKGSPINIAQIAGCVGQVSVSGSRIQKKVNNRTIPYFHQNDDSPEARGFVKSNFGDGLSGHEFYFHTMAGREGLIDTAIKTAETGYIQRKLIKALEDIKVFYDGTVRTSKNIIIQYVYGENGISQTKQTKTSLNCVKQNNKELETEYTFTSKEANNIKFTQFSKYNKIILEKIKEFRDTLRDCHIKSTQNYKIMTDTFNIPININRLTVEFSKLKRTKNDLDPFYVIDQIDNIINSYTNRLILHLKETSNILKKDDTTMKYLLNVCLYEFLHPKKCIYKYNLTKADFDSLIKEINLNLISSIVEPGEMVGIVAAQSVGEPTSQMTLNTKHFAGVAGKGTANMGVSRIKEILNYSKNIKTPQMNIYFNKKYNKDKSAVSIISSYLKQLTLKDLIEKAEIFYTIDSTDELSTMIKNDNVKNPFYISNTKDSLSTMPFLFRLKINLEAMMDKETSLLDIKTKFITYWYRNLSNTKTLKKMKKDIISKIINLAILDNSNDIIHIRFNIAQYNYTILTNLLNITLETVTLKGIENISSVDVINERKIDFTEEGDMEISKEFLAITAGININELKLIKGIDFDRTIMNDINTVYIHYGIEAARQILIHELAITYNSGGSEVNHTHMSLLVDLMTFNGNIISIDRHGLNKIDSDPMSKASFEKTMEHFINATLYSETDSMKSVSSKIMTGHTIEGGTSGFDIFLDIDKIKNSEYVIDEAKGRTSYIPIEKDVLFDDIINNDNVDYEFFLPS</sequence>
<evidence type="ECO:0000259" key="9">
    <source>
        <dbReference type="SMART" id="SM00663"/>
    </source>
</evidence>
<keyword evidence="3 7" id="KW-0808">Transferase</keyword>
<keyword evidence="5 7" id="KW-0804">Transcription</keyword>
<dbReference type="InterPro" id="IPR007081">
    <property type="entry name" value="RNA_pol_Rpb1_5"/>
</dbReference>
<protein>
    <recommendedName>
        <fullName evidence="7">DNA-directed RNA polymerase subunit</fullName>
        <ecNumber evidence="7">2.7.7.6</ecNumber>
    </recommendedName>
</protein>
<dbReference type="InterPro" id="IPR007083">
    <property type="entry name" value="RNA_pol_Rpb1_4"/>
</dbReference>
<reference evidence="10" key="1">
    <citation type="journal article" date="2019" name="Philos. Trans. R. Soc. Lond., B, Biol. Sci.">
        <title>Targeted metagenomic recovery of four divergent viruses reveals shared and distinctive characteristics of giant viruses of marine eukaryotes.</title>
        <authorList>
            <person name="Needham D.M."/>
            <person name="Poirier C."/>
            <person name="Hehenberger E."/>
            <person name="Jimenez V."/>
            <person name="Swalwell J.E."/>
            <person name="Santoro A.E."/>
            <person name="Worden A.Z."/>
        </authorList>
    </citation>
    <scope>NUCLEOTIDE SEQUENCE</scope>
    <source>
        <strain evidence="10">MPacV-611</strain>
    </source>
</reference>
<dbReference type="InterPro" id="IPR007075">
    <property type="entry name" value="RNA_pol_Rpb1_6"/>
</dbReference>
<dbReference type="GO" id="GO:0006351">
    <property type="term" value="P:DNA-templated transcription"/>
    <property type="evidence" value="ECO:0007669"/>
    <property type="project" value="InterPro"/>
</dbReference>
<dbReference type="PANTHER" id="PTHR19376:SF32">
    <property type="entry name" value="DNA-DIRECTED RNA POLYMERASE III SUBUNIT RPC1"/>
    <property type="match status" value="1"/>
</dbReference>
<dbReference type="FunFam" id="2.40.40.20:FF:000019">
    <property type="entry name" value="DNA-directed RNA polymerase II subunit RPB1"/>
    <property type="match status" value="1"/>
</dbReference>